<proteinExistence type="predicted"/>
<name>A0A8J5WFH0_ZIZPA</name>
<accession>A0A8J5WFH0</accession>
<dbReference type="EMBL" id="JAAALK010000081">
    <property type="protein sequence ID" value="KAG8090075.1"/>
    <property type="molecule type" value="Genomic_DNA"/>
</dbReference>
<organism evidence="1 2">
    <name type="scientific">Zizania palustris</name>
    <name type="common">Northern wild rice</name>
    <dbReference type="NCBI Taxonomy" id="103762"/>
    <lineage>
        <taxon>Eukaryota</taxon>
        <taxon>Viridiplantae</taxon>
        <taxon>Streptophyta</taxon>
        <taxon>Embryophyta</taxon>
        <taxon>Tracheophyta</taxon>
        <taxon>Spermatophyta</taxon>
        <taxon>Magnoliopsida</taxon>
        <taxon>Liliopsida</taxon>
        <taxon>Poales</taxon>
        <taxon>Poaceae</taxon>
        <taxon>BOP clade</taxon>
        <taxon>Oryzoideae</taxon>
        <taxon>Oryzeae</taxon>
        <taxon>Zizaniinae</taxon>
        <taxon>Zizania</taxon>
    </lineage>
</organism>
<evidence type="ECO:0000313" key="1">
    <source>
        <dbReference type="EMBL" id="KAG8090075.1"/>
    </source>
</evidence>
<evidence type="ECO:0000313" key="2">
    <source>
        <dbReference type="Proteomes" id="UP000729402"/>
    </source>
</evidence>
<dbReference type="AlphaFoldDB" id="A0A8J5WFH0"/>
<gene>
    <name evidence="1" type="ORF">GUJ93_ZPchr0011g28554</name>
</gene>
<keyword evidence="2" id="KW-1185">Reference proteome</keyword>
<comment type="caution">
    <text evidence="1">The sequence shown here is derived from an EMBL/GenBank/DDBJ whole genome shotgun (WGS) entry which is preliminary data.</text>
</comment>
<dbReference type="Proteomes" id="UP000729402">
    <property type="component" value="Unassembled WGS sequence"/>
</dbReference>
<reference evidence="1" key="2">
    <citation type="submission" date="2021-02" db="EMBL/GenBank/DDBJ databases">
        <authorList>
            <person name="Kimball J.A."/>
            <person name="Haas M.W."/>
            <person name="Macchietto M."/>
            <person name="Kono T."/>
            <person name="Duquette J."/>
            <person name="Shao M."/>
        </authorList>
    </citation>
    <scope>NUCLEOTIDE SEQUENCE</scope>
    <source>
        <tissue evidence="1">Fresh leaf tissue</tissue>
    </source>
</reference>
<reference evidence="1" key="1">
    <citation type="journal article" date="2021" name="bioRxiv">
        <title>Whole Genome Assembly and Annotation of Northern Wild Rice, Zizania palustris L., Supports a Whole Genome Duplication in the Zizania Genus.</title>
        <authorList>
            <person name="Haas M."/>
            <person name="Kono T."/>
            <person name="Macchietto M."/>
            <person name="Millas R."/>
            <person name="McGilp L."/>
            <person name="Shao M."/>
            <person name="Duquette J."/>
            <person name="Hirsch C.N."/>
            <person name="Kimball J."/>
        </authorList>
    </citation>
    <scope>NUCLEOTIDE SEQUENCE</scope>
    <source>
        <tissue evidence="1">Fresh leaf tissue</tissue>
    </source>
</reference>
<sequence>MPLLKSKARSRTCFIHVRTGRRVVLGAVGGRHVGEVLERKLSMLAISSWMNGTSSPNCLSCFASSWRRCNTARTAPKASSAAIADAHLPSACRPAAHRTVSGSG</sequence>
<protein>
    <submittedName>
        <fullName evidence="1">Uncharacterized protein</fullName>
    </submittedName>
</protein>